<proteinExistence type="predicted"/>
<evidence type="ECO:0000256" key="2">
    <source>
        <dbReference type="SAM" id="MobiDB-lite"/>
    </source>
</evidence>
<feature type="compositionally biased region" description="Basic and acidic residues" evidence="2">
    <location>
        <begin position="305"/>
        <end position="319"/>
    </location>
</feature>
<dbReference type="EMBL" id="KV001275">
    <property type="protein sequence ID" value="KZV39326.1"/>
    <property type="molecule type" value="Genomic_DNA"/>
</dbReference>
<keyword evidence="1" id="KW-0175">Coiled coil</keyword>
<protein>
    <recommendedName>
        <fullName evidence="5">Transposase (Putative), gypsy type</fullName>
    </recommendedName>
</protein>
<feature type="region of interest" description="Disordered" evidence="2">
    <location>
        <begin position="292"/>
        <end position="323"/>
    </location>
</feature>
<accession>A0A2Z7BYF1</accession>
<dbReference type="Proteomes" id="UP000250235">
    <property type="component" value="Unassembled WGS sequence"/>
</dbReference>
<feature type="coiled-coil region" evidence="1">
    <location>
        <begin position="511"/>
        <end position="574"/>
    </location>
</feature>
<gene>
    <name evidence="3" type="ORF">F511_23463</name>
</gene>
<sequence>MSSIDDQAVVDFVQSLGSPSSSGTISANTVPDKVSRRELLARINIEEATLLAEGRPWYEIKASLLQESDKALIKDFSGMSDQYDILIPLPEDRAHIPPEGYHTFYINQLEMGLRFPVPRFIQSLCDHLRVSPSQLTPNSYSSFLGLGILLKYYQVPLSLHLIHNMTQIRQQDVGKFFIRLKPEYGFIKGNPSSHKGWMSRYFFVRRNVREGIAWYCDMSWAEKPTKRVLPPPVQEYNPIPFIRDACTKCFNARDIIREDLLCHFGFIRKGVAVKGDLAERIMKSHLLEAYKKKKSEASRGSTSQTEEHVNPTSEEHVDLSLEEPVNPPPVELVGIRWRIRIPLSSGRTENKNWPGKCSIHQNKSTNIHRAAVDPPIRSTTGIDLPTSICTRRLDGFYHGRNLLSTTIGASSITGRRRVVARTAARGREGGEVEGRPRLRSWRLGSAGHLNYRGLFQHFIPPLDVPVVSSASDKKITEALASNFLQALVWGGELSRRVTKAREVAHSSKHSLNDVMAKHDKLMKELEEVRGASDVEKKSLEQKLTASEASIIRLQEEMKKAGEEAEEKIKRAQEEAEASWEKRKADFLKSDEFDRLCSTRALSFFQHGFDGCLAQIRDNGYSEAEHPFSFLDVLKSLEALPDDGEAEPSGSKK</sequence>
<organism evidence="3 4">
    <name type="scientific">Dorcoceras hygrometricum</name>
    <dbReference type="NCBI Taxonomy" id="472368"/>
    <lineage>
        <taxon>Eukaryota</taxon>
        <taxon>Viridiplantae</taxon>
        <taxon>Streptophyta</taxon>
        <taxon>Embryophyta</taxon>
        <taxon>Tracheophyta</taxon>
        <taxon>Spermatophyta</taxon>
        <taxon>Magnoliopsida</taxon>
        <taxon>eudicotyledons</taxon>
        <taxon>Gunneridae</taxon>
        <taxon>Pentapetalae</taxon>
        <taxon>asterids</taxon>
        <taxon>lamiids</taxon>
        <taxon>Lamiales</taxon>
        <taxon>Gesneriaceae</taxon>
        <taxon>Didymocarpoideae</taxon>
        <taxon>Trichosporeae</taxon>
        <taxon>Loxocarpinae</taxon>
        <taxon>Dorcoceras</taxon>
    </lineage>
</organism>
<evidence type="ECO:0008006" key="5">
    <source>
        <dbReference type="Google" id="ProtNLM"/>
    </source>
</evidence>
<dbReference type="AlphaFoldDB" id="A0A2Z7BYF1"/>
<evidence type="ECO:0000313" key="3">
    <source>
        <dbReference type="EMBL" id="KZV39326.1"/>
    </source>
</evidence>
<reference evidence="3 4" key="1">
    <citation type="journal article" date="2015" name="Proc. Natl. Acad. Sci. U.S.A.">
        <title>The resurrection genome of Boea hygrometrica: A blueprint for survival of dehydration.</title>
        <authorList>
            <person name="Xiao L."/>
            <person name="Yang G."/>
            <person name="Zhang L."/>
            <person name="Yang X."/>
            <person name="Zhao S."/>
            <person name="Ji Z."/>
            <person name="Zhou Q."/>
            <person name="Hu M."/>
            <person name="Wang Y."/>
            <person name="Chen M."/>
            <person name="Xu Y."/>
            <person name="Jin H."/>
            <person name="Xiao X."/>
            <person name="Hu G."/>
            <person name="Bao F."/>
            <person name="Hu Y."/>
            <person name="Wan P."/>
            <person name="Li L."/>
            <person name="Deng X."/>
            <person name="Kuang T."/>
            <person name="Xiang C."/>
            <person name="Zhu J.K."/>
            <person name="Oliver M.J."/>
            <person name="He Y."/>
        </authorList>
    </citation>
    <scope>NUCLEOTIDE SEQUENCE [LARGE SCALE GENOMIC DNA]</scope>
    <source>
        <strain evidence="4">cv. XS01</strain>
    </source>
</reference>
<evidence type="ECO:0000313" key="4">
    <source>
        <dbReference type="Proteomes" id="UP000250235"/>
    </source>
</evidence>
<name>A0A2Z7BYF1_9LAMI</name>
<keyword evidence="4" id="KW-1185">Reference proteome</keyword>
<evidence type="ECO:0000256" key="1">
    <source>
        <dbReference type="SAM" id="Coils"/>
    </source>
</evidence>